<keyword evidence="1" id="KW-1133">Transmembrane helix</keyword>
<evidence type="ECO:0000256" key="1">
    <source>
        <dbReference type="SAM" id="Phobius"/>
    </source>
</evidence>
<dbReference type="AlphaFoldDB" id="A0AAV4X9W6"/>
<protein>
    <submittedName>
        <fullName evidence="2">Uncharacterized protein</fullName>
    </submittedName>
</protein>
<evidence type="ECO:0000313" key="3">
    <source>
        <dbReference type="Proteomes" id="UP001054945"/>
    </source>
</evidence>
<proteinExistence type="predicted"/>
<feature type="transmembrane region" description="Helical" evidence="1">
    <location>
        <begin position="45"/>
        <end position="68"/>
    </location>
</feature>
<accession>A0AAV4X9W6</accession>
<reference evidence="2 3" key="1">
    <citation type="submission" date="2021-06" db="EMBL/GenBank/DDBJ databases">
        <title>Caerostris extrusa draft genome.</title>
        <authorList>
            <person name="Kono N."/>
            <person name="Arakawa K."/>
        </authorList>
    </citation>
    <scope>NUCLEOTIDE SEQUENCE [LARGE SCALE GENOMIC DNA]</scope>
</reference>
<sequence>MRFFRNLSITRFAGVLKNRRHRYLTSIVRFSENMLSLSCRCLMKLLWAIFSLRILFAFKGILGVLFHFKRDLFTETLGRSCFRGLCDSLRVLQVYSQDWSNPFGGLCV</sequence>
<keyword evidence="3" id="KW-1185">Reference proteome</keyword>
<dbReference type="EMBL" id="BPLR01017349">
    <property type="protein sequence ID" value="GIY90765.1"/>
    <property type="molecule type" value="Genomic_DNA"/>
</dbReference>
<gene>
    <name evidence="2" type="ORF">CEXT_651661</name>
</gene>
<evidence type="ECO:0000313" key="2">
    <source>
        <dbReference type="EMBL" id="GIY90765.1"/>
    </source>
</evidence>
<dbReference type="Proteomes" id="UP001054945">
    <property type="component" value="Unassembled WGS sequence"/>
</dbReference>
<organism evidence="2 3">
    <name type="scientific">Caerostris extrusa</name>
    <name type="common">Bark spider</name>
    <name type="synonym">Caerostris bankana</name>
    <dbReference type="NCBI Taxonomy" id="172846"/>
    <lineage>
        <taxon>Eukaryota</taxon>
        <taxon>Metazoa</taxon>
        <taxon>Ecdysozoa</taxon>
        <taxon>Arthropoda</taxon>
        <taxon>Chelicerata</taxon>
        <taxon>Arachnida</taxon>
        <taxon>Araneae</taxon>
        <taxon>Araneomorphae</taxon>
        <taxon>Entelegynae</taxon>
        <taxon>Araneoidea</taxon>
        <taxon>Araneidae</taxon>
        <taxon>Caerostris</taxon>
    </lineage>
</organism>
<comment type="caution">
    <text evidence="2">The sequence shown here is derived from an EMBL/GenBank/DDBJ whole genome shotgun (WGS) entry which is preliminary data.</text>
</comment>
<keyword evidence="1" id="KW-0812">Transmembrane</keyword>
<name>A0AAV4X9W6_CAEEX</name>
<keyword evidence="1" id="KW-0472">Membrane</keyword>